<accession>A0A8S9KC23</accession>
<gene>
    <name evidence="2" type="ORF">F2Q70_00039163</name>
</gene>
<feature type="compositionally biased region" description="Acidic residues" evidence="1">
    <location>
        <begin position="31"/>
        <end position="45"/>
    </location>
</feature>
<evidence type="ECO:0000313" key="2">
    <source>
        <dbReference type="EMBL" id="KAF2592015.1"/>
    </source>
</evidence>
<feature type="region of interest" description="Disordered" evidence="1">
    <location>
        <begin position="1"/>
        <end position="56"/>
    </location>
</feature>
<protein>
    <submittedName>
        <fullName evidence="2">Uncharacterized protein</fullName>
    </submittedName>
</protein>
<evidence type="ECO:0000256" key="1">
    <source>
        <dbReference type="SAM" id="MobiDB-lite"/>
    </source>
</evidence>
<dbReference type="EMBL" id="QGKY02000190">
    <property type="protein sequence ID" value="KAF2592015.1"/>
    <property type="molecule type" value="Genomic_DNA"/>
</dbReference>
<proteinExistence type="predicted"/>
<dbReference type="AlphaFoldDB" id="A0A8S9KC23"/>
<name>A0A8S9KC23_BRACR</name>
<comment type="caution">
    <text evidence="2">The sequence shown here is derived from an EMBL/GenBank/DDBJ whole genome shotgun (WGS) entry which is preliminary data.</text>
</comment>
<organism evidence="2">
    <name type="scientific">Brassica cretica</name>
    <name type="common">Mustard</name>
    <dbReference type="NCBI Taxonomy" id="69181"/>
    <lineage>
        <taxon>Eukaryota</taxon>
        <taxon>Viridiplantae</taxon>
        <taxon>Streptophyta</taxon>
        <taxon>Embryophyta</taxon>
        <taxon>Tracheophyta</taxon>
        <taxon>Spermatophyta</taxon>
        <taxon>Magnoliopsida</taxon>
        <taxon>eudicotyledons</taxon>
        <taxon>Gunneridae</taxon>
        <taxon>Pentapetalae</taxon>
        <taxon>rosids</taxon>
        <taxon>malvids</taxon>
        <taxon>Brassicales</taxon>
        <taxon>Brassicaceae</taxon>
        <taxon>Brassiceae</taxon>
        <taxon>Brassica</taxon>
    </lineage>
</organism>
<reference evidence="2" key="1">
    <citation type="submission" date="2019-12" db="EMBL/GenBank/DDBJ databases">
        <title>Genome sequencing and annotation of Brassica cretica.</title>
        <authorList>
            <person name="Studholme D.J."/>
            <person name="Sarris P.F."/>
        </authorList>
    </citation>
    <scope>NUCLEOTIDE SEQUENCE</scope>
    <source>
        <strain evidence="2">PFS-102/07</strain>
        <tissue evidence="2">Leaf</tissue>
    </source>
</reference>
<sequence length="56" mass="6100">MHCKSTPVAYASNPLQPGLLRKGQQELAGCDLDEEGKEDANEEAEGSGRKKKTRLN</sequence>